<dbReference type="AlphaFoldDB" id="A0A4Q8XZW8"/>
<reference evidence="1 2" key="1">
    <citation type="submission" date="2019-02" db="EMBL/GenBank/DDBJ databases">
        <title>The genomic architecture of introgression among sibling species of bacteria.</title>
        <authorList>
            <person name="Cavassim M.I.A."/>
            <person name="Moeskjaer S."/>
            <person name="Moslemi C."/>
            <person name="Fields B."/>
            <person name="Bachmann A."/>
            <person name="Vilhjalmsson B."/>
            <person name="Schierup M.H."/>
            <person name="Young J.P.W."/>
            <person name="Andersen S.U."/>
        </authorList>
    </citation>
    <scope>NUCLEOTIDE SEQUENCE [LARGE SCALE GENOMIC DNA]</scope>
    <source>
        <strain evidence="1 2">SM145A</strain>
    </source>
</reference>
<accession>A0A4Q8XZW8</accession>
<protein>
    <submittedName>
        <fullName evidence="1">Uncharacterized protein</fullName>
    </submittedName>
</protein>
<dbReference type="EMBL" id="SIPC01000001">
    <property type="protein sequence ID" value="TAX72540.1"/>
    <property type="molecule type" value="Genomic_DNA"/>
</dbReference>
<organism evidence="1 2">
    <name type="scientific">Rhizobium leguminosarum</name>
    <dbReference type="NCBI Taxonomy" id="384"/>
    <lineage>
        <taxon>Bacteria</taxon>
        <taxon>Pseudomonadati</taxon>
        <taxon>Pseudomonadota</taxon>
        <taxon>Alphaproteobacteria</taxon>
        <taxon>Hyphomicrobiales</taxon>
        <taxon>Rhizobiaceae</taxon>
        <taxon>Rhizobium/Agrobacterium group</taxon>
        <taxon>Rhizobium</taxon>
    </lineage>
</organism>
<evidence type="ECO:0000313" key="1">
    <source>
        <dbReference type="EMBL" id="TAX72540.1"/>
    </source>
</evidence>
<comment type="caution">
    <text evidence="1">The sequence shown here is derived from an EMBL/GenBank/DDBJ whole genome shotgun (WGS) entry which is preliminary data.</text>
</comment>
<gene>
    <name evidence="1" type="ORF">ELI03_12685</name>
</gene>
<proteinExistence type="predicted"/>
<dbReference type="Proteomes" id="UP000293652">
    <property type="component" value="Unassembled WGS sequence"/>
</dbReference>
<evidence type="ECO:0000313" key="2">
    <source>
        <dbReference type="Proteomes" id="UP000293652"/>
    </source>
</evidence>
<sequence length="68" mass="7907">MLNKRRLDVSLVDYTPRGLRREDAAKYIGVSPSLFDRLRKEGKVPEPRGLFGLMVWDRTDLDAIFERA</sequence>
<name>A0A4Q8XZW8_RHILE</name>